<dbReference type="Proteomes" id="UP000295060">
    <property type="component" value="Unassembled WGS sequence"/>
</dbReference>
<accession>A0ABY2FKT8</accession>
<name>A0ABY2FKT8_9ACTN</name>
<reference evidence="1 2" key="1">
    <citation type="submission" date="2019-03" db="EMBL/GenBank/DDBJ databases">
        <title>Genomic Encyclopedia of Type Strains, Phase III (KMG-III): the genomes of soil and plant-associated and newly described type strains.</title>
        <authorList>
            <person name="Whitman W."/>
        </authorList>
    </citation>
    <scope>NUCLEOTIDE SEQUENCE [LARGE SCALE GENOMIC DNA]</scope>
    <source>
        <strain evidence="1 2">VKMAc-2574</strain>
    </source>
</reference>
<protein>
    <recommendedName>
        <fullName evidence="3">Transglutaminase-like domain-containing protein</fullName>
    </recommendedName>
</protein>
<proteinExistence type="predicted"/>
<evidence type="ECO:0000313" key="2">
    <source>
        <dbReference type="Proteomes" id="UP000295060"/>
    </source>
</evidence>
<organism evidence="1 2">
    <name type="scientific">Kribbella pratensis</name>
    <dbReference type="NCBI Taxonomy" id="2512112"/>
    <lineage>
        <taxon>Bacteria</taxon>
        <taxon>Bacillati</taxon>
        <taxon>Actinomycetota</taxon>
        <taxon>Actinomycetes</taxon>
        <taxon>Propionibacteriales</taxon>
        <taxon>Kribbellaceae</taxon>
        <taxon>Kribbella</taxon>
    </lineage>
</organism>
<keyword evidence="2" id="KW-1185">Reference proteome</keyword>
<gene>
    <name evidence="1" type="ORF">EV137_1046</name>
</gene>
<comment type="caution">
    <text evidence="1">The sequence shown here is derived from an EMBL/GenBank/DDBJ whole genome shotgun (WGS) entry which is preliminary data.</text>
</comment>
<sequence>MDHAHDQAAADWRTALTAYRNLVSKGWDEKTVHWRYADQQDRPSTGQCGVTSAWLMAVLGEVHAVPAVYCYGDVWAVRESSEDLPDHCWLEVGDADDPDRLIVDLTCGQSSTFGEDEVLHASHSSIRSSHGVSYESVLRLGPAELDDDEVQDRLGRLVTALGPDHLPVMPERLRRFF</sequence>
<evidence type="ECO:0008006" key="3">
    <source>
        <dbReference type="Google" id="ProtNLM"/>
    </source>
</evidence>
<dbReference type="EMBL" id="SODU01000001">
    <property type="protein sequence ID" value="TDW93754.1"/>
    <property type="molecule type" value="Genomic_DNA"/>
</dbReference>
<evidence type="ECO:0000313" key="1">
    <source>
        <dbReference type="EMBL" id="TDW93754.1"/>
    </source>
</evidence>